<dbReference type="EMBL" id="AP028914">
    <property type="protein sequence ID" value="BES95546.1"/>
    <property type="molecule type" value="Genomic_DNA"/>
</dbReference>
<accession>A0ABN7ATN4</accession>
<reference evidence="2 3" key="1">
    <citation type="submission" date="2023-09" db="EMBL/GenBank/DDBJ databases">
        <title>Nesidiocoris tenuis whole genome shotgun sequence.</title>
        <authorList>
            <person name="Shibata T."/>
            <person name="Shimoda M."/>
            <person name="Kobayashi T."/>
            <person name="Uehara T."/>
        </authorList>
    </citation>
    <scope>NUCLEOTIDE SEQUENCE [LARGE SCALE GENOMIC DNA]</scope>
    <source>
        <strain evidence="2 3">Japan</strain>
    </source>
</reference>
<evidence type="ECO:0000256" key="1">
    <source>
        <dbReference type="SAM" id="MobiDB-lite"/>
    </source>
</evidence>
<evidence type="ECO:0000313" key="3">
    <source>
        <dbReference type="Proteomes" id="UP001307889"/>
    </source>
</evidence>
<dbReference type="Proteomes" id="UP001307889">
    <property type="component" value="Chromosome 6"/>
</dbReference>
<proteinExistence type="predicted"/>
<organism evidence="2 3">
    <name type="scientific">Nesidiocoris tenuis</name>
    <dbReference type="NCBI Taxonomy" id="355587"/>
    <lineage>
        <taxon>Eukaryota</taxon>
        <taxon>Metazoa</taxon>
        <taxon>Ecdysozoa</taxon>
        <taxon>Arthropoda</taxon>
        <taxon>Hexapoda</taxon>
        <taxon>Insecta</taxon>
        <taxon>Pterygota</taxon>
        <taxon>Neoptera</taxon>
        <taxon>Paraneoptera</taxon>
        <taxon>Hemiptera</taxon>
        <taxon>Heteroptera</taxon>
        <taxon>Panheteroptera</taxon>
        <taxon>Cimicomorpha</taxon>
        <taxon>Miridae</taxon>
        <taxon>Dicyphina</taxon>
        <taxon>Nesidiocoris</taxon>
    </lineage>
</organism>
<keyword evidence="3" id="KW-1185">Reference proteome</keyword>
<protein>
    <submittedName>
        <fullName evidence="2">Uncharacterized protein</fullName>
    </submittedName>
</protein>
<gene>
    <name evidence="2" type="ORF">NTJ_08355</name>
</gene>
<feature type="region of interest" description="Disordered" evidence="1">
    <location>
        <begin position="1"/>
        <end position="53"/>
    </location>
</feature>
<evidence type="ECO:0000313" key="2">
    <source>
        <dbReference type="EMBL" id="BES95546.1"/>
    </source>
</evidence>
<name>A0ABN7ATN4_9HEMI</name>
<sequence length="123" mass="14062">MQAVNTSGRARLRRSRAQRATFPHPDGSSRTVGEGDGDDDNKPAAPAPRRKKLPRPWIRQALFTYVRLRRRSKNISSFGSNCALRPPRAYRAIYSIFEPLDRICGRVGRSLDFFISRRCRTNS</sequence>